<organism evidence="2 3">
    <name type="scientific">Calidifontibacillus erzurumensis</name>
    <dbReference type="NCBI Taxonomy" id="2741433"/>
    <lineage>
        <taxon>Bacteria</taxon>
        <taxon>Bacillati</taxon>
        <taxon>Bacillota</taxon>
        <taxon>Bacilli</taxon>
        <taxon>Bacillales</taxon>
        <taxon>Bacillaceae</taxon>
        <taxon>Calidifontibacillus/Schinkia group</taxon>
        <taxon>Calidifontibacillus</taxon>
    </lineage>
</organism>
<keyword evidence="3" id="KW-1185">Reference proteome</keyword>
<name>A0A8J8GFA1_9BACI</name>
<evidence type="ECO:0000313" key="3">
    <source>
        <dbReference type="Proteomes" id="UP000625804"/>
    </source>
</evidence>
<reference evidence="2" key="1">
    <citation type="submission" date="2020-06" db="EMBL/GenBank/DDBJ databases">
        <title>A novel thermopfilic bacterium from Erzurum, Turkey.</title>
        <authorList>
            <person name="Adiguzel A."/>
            <person name="Ay H."/>
            <person name="Baltaci M.O."/>
        </authorList>
    </citation>
    <scope>NUCLEOTIDE SEQUENCE</scope>
    <source>
        <strain evidence="2">P2</strain>
    </source>
</reference>
<comment type="caution">
    <text evidence="2">The sequence shown here is derived from an EMBL/GenBank/DDBJ whole genome shotgun (WGS) entry which is preliminary data.</text>
</comment>
<dbReference type="Pfam" id="PF13215">
    <property type="entry name" value="DUF4023"/>
    <property type="match status" value="1"/>
</dbReference>
<feature type="region of interest" description="Disordered" evidence="1">
    <location>
        <begin position="1"/>
        <end position="49"/>
    </location>
</feature>
<dbReference type="RefSeq" id="WP_173732019.1">
    <property type="nucleotide sequence ID" value="NZ_JABTTE010000022.1"/>
</dbReference>
<sequence length="49" mass="6071">MDINEMNTHEFVEFIHDKQRKDEKNRKRGNREPEKRLPAKAHYHPKRSK</sequence>
<accession>A0A8J8GFA1</accession>
<evidence type="ECO:0000313" key="2">
    <source>
        <dbReference type="EMBL" id="NSL52819.1"/>
    </source>
</evidence>
<dbReference type="InterPro" id="IPR025097">
    <property type="entry name" value="DUF4023"/>
</dbReference>
<dbReference type="Proteomes" id="UP000625804">
    <property type="component" value="Unassembled WGS sequence"/>
</dbReference>
<feature type="compositionally biased region" description="Basic and acidic residues" evidence="1">
    <location>
        <begin position="7"/>
        <end position="37"/>
    </location>
</feature>
<protein>
    <submittedName>
        <fullName evidence="2">DUF4023 family protein</fullName>
    </submittedName>
</protein>
<feature type="compositionally biased region" description="Basic residues" evidence="1">
    <location>
        <begin position="38"/>
        <end position="49"/>
    </location>
</feature>
<evidence type="ECO:0000256" key="1">
    <source>
        <dbReference type="SAM" id="MobiDB-lite"/>
    </source>
</evidence>
<dbReference type="EMBL" id="JABTTE010000022">
    <property type="protein sequence ID" value="NSL52819.1"/>
    <property type="molecule type" value="Genomic_DNA"/>
</dbReference>
<dbReference type="AlphaFoldDB" id="A0A8J8GFA1"/>
<gene>
    <name evidence="2" type="ORF">HR057_13765</name>
</gene>
<proteinExistence type="predicted"/>